<keyword evidence="2" id="KW-1185">Reference proteome</keyword>
<dbReference type="AlphaFoldDB" id="U3B3B7"/>
<accession>U3B3B7</accession>
<organism evidence="1 2">
    <name type="scientific">Vibrio ezurae NBRC 102218</name>
    <dbReference type="NCBI Taxonomy" id="1219080"/>
    <lineage>
        <taxon>Bacteria</taxon>
        <taxon>Pseudomonadati</taxon>
        <taxon>Pseudomonadota</taxon>
        <taxon>Gammaproteobacteria</taxon>
        <taxon>Vibrionales</taxon>
        <taxon>Vibrionaceae</taxon>
        <taxon>Vibrio</taxon>
    </lineage>
</organism>
<evidence type="ECO:0000313" key="1">
    <source>
        <dbReference type="EMBL" id="GAD80435.1"/>
    </source>
</evidence>
<reference evidence="1 2" key="1">
    <citation type="submission" date="2013-09" db="EMBL/GenBank/DDBJ databases">
        <title>Whole genome shotgun sequence of Vibrio ezurae NBRC 102218.</title>
        <authorList>
            <person name="Yoshida I."/>
            <person name="Hosoyama A."/>
            <person name="Numata M."/>
            <person name="Hashimoto M."/>
            <person name="Hosoyama Y."/>
            <person name="Tsuchikane K."/>
            <person name="Noguchi M."/>
            <person name="Hirakata S."/>
            <person name="Ichikawa N."/>
            <person name="Ohji S."/>
            <person name="Yamazoe A."/>
            <person name="Fujita N."/>
        </authorList>
    </citation>
    <scope>NUCLEOTIDE SEQUENCE [LARGE SCALE GENOMIC DNA]</scope>
    <source>
        <strain evidence="1 2">NBRC 102218</strain>
    </source>
</reference>
<comment type="caution">
    <text evidence="1">The sequence shown here is derived from an EMBL/GenBank/DDBJ whole genome shotgun (WGS) entry which is preliminary data.</text>
</comment>
<dbReference type="RefSeq" id="WP_021714143.1">
    <property type="nucleotide sequence ID" value="NZ_BATM01000036.1"/>
</dbReference>
<gene>
    <name evidence="1" type="ORF">VEZ01S_36_00250</name>
</gene>
<dbReference type="Proteomes" id="UP000016562">
    <property type="component" value="Unassembled WGS sequence"/>
</dbReference>
<name>U3B3B7_9VIBR</name>
<dbReference type="EMBL" id="BATM01000036">
    <property type="protein sequence ID" value="GAD80435.1"/>
    <property type="molecule type" value="Genomic_DNA"/>
</dbReference>
<sequence>MKKLLICTILVGCSSVREFDTVGIHNTTELLLNKYAETHSGGEVKREKTKHWSGISRTVFFFSNKDQNFRKQTLNELGRYCKYASGGTWGYGGWCLSKDSREPLYRVIVQDFIRGVNPREEPIYNLRVEVQTPTSSNNKEMIRIFDSEVDQHKNNVQSFLVLDIQGKDINKQSFLICKKSMKAVYGWAVGATTTEVAFVNPRYPDSVYYSYDVGQFGVCSVSEIANDPSTEYMQVIKDNEPSNMLKVFETIRYVRDKGLYAAVDLP</sequence>
<evidence type="ECO:0000313" key="2">
    <source>
        <dbReference type="Proteomes" id="UP000016562"/>
    </source>
</evidence>
<proteinExistence type="predicted"/>
<protein>
    <submittedName>
        <fullName evidence="1">Uncharacterized protein</fullName>
    </submittedName>
</protein>